<evidence type="ECO:0000313" key="2">
    <source>
        <dbReference type="Proteomes" id="UP000734854"/>
    </source>
</evidence>
<sequence length="165" mass="17684">MDLIKRKREEEEVNSPAAKRFHAADAILGILDDDSGADAGGRCEDLATVMRSLEREIALAASASSPPPLPPPPTAAAADLWYLLEASDDELGIPPAASEERPLGEEAEAAAAVAAMWFGDDEMGGFGYGYDDVLGFDSVRYEDGEGVDYDHFAPFDYGRDDVWAV</sequence>
<accession>A0A8J5LDX2</accession>
<dbReference type="AlphaFoldDB" id="A0A8J5LDX2"/>
<protein>
    <submittedName>
        <fullName evidence="1">Uncharacterized protein</fullName>
    </submittedName>
</protein>
<proteinExistence type="predicted"/>
<dbReference type="PANTHER" id="PTHR34539:SF23">
    <property type="entry name" value="(WILD MALAYSIAN BANANA) HYPOTHETICAL PROTEIN"/>
    <property type="match status" value="1"/>
</dbReference>
<reference evidence="1 2" key="1">
    <citation type="submission" date="2020-08" db="EMBL/GenBank/DDBJ databases">
        <title>Plant Genome Project.</title>
        <authorList>
            <person name="Zhang R.-G."/>
        </authorList>
    </citation>
    <scope>NUCLEOTIDE SEQUENCE [LARGE SCALE GENOMIC DNA]</scope>
    <source>
        <tissue evidence="1">Rhizome</tissue>
    </source>
</reference>
<comment type="caution">
    <text evidence="1">The sequence shown here is derived from an EMBL/GenBank/DDBJ whole genome shotgun (WGS) entry which is preliminary data.</text>
</comment>
<dbReference type="EMBL" id="JACMSC010000007">
    <property type="protein sequence ID" value="KAG6514609.1"/>
    <property type="molecule type" value="Genomic_DNA"/>
</dbReference>
<name>A0A8J5LDX2_ZINOF</name>
<dbReference type="OrthoDB" id="785381at2759"/>
<evidence type="ECO:0000313" key="1">
    <source>
        <dbReference type="EMBL" id="KAG6514609.1"/>
    </source>
</evidence>
<dbReference type="PANTHER" id="PTHR34539">
    <property type="entry name" value="T6J4.11 PROTEIN"/>
    <property type="match status" value="1"/>
</dbReference>
<keyword evidence="2" id="KW-1185">Reference proteome</keyword>
<organism evidence="1 2">
    <name type="scientific">Zingiber officinale</name>
    <name type="common">Ginger</name>
    <name type="synonym">Amomum zingiber</name>
    <dbReference type="NCBI Taxonomy" id="94328"/>
    <lineage>
        <taxon>Eukaryota</taxon>
        <taxon>Viridiplantae</taxon>
        <taxon>Streptophyta</taxon>
        <taxon>Embryophyta</taxon>
        <taxon>Tracheophyta</taxon>
        <taxon>Spermatophyta</taxon>
        <taxon>Magnoliopsida</taxon>
        <taxon>Liliopsida</taxon>
        <taxon>Zingiberales</taxon>
        <taxon>Zingiberaceae</taxon>
        <taxon>Zingiber</taxon>
    </lineage>
</organism>
<gene>
    <name evidence="1" type="ORF">ZIOFF_024977</name>
</gene>
<dbReference type="Proteomes" id="UP000734854">
    <property type="component" value="Unassembled WGS sequence"/>
</dbReference>